<evidence type="ECO:0000313" key="4">
    <source>
        <dbReference type="Proteomes" id="UP000799770"/>
    </source>
</evidence>
<protein>
    <submittedName>
        <fullName evidence="3">Uncharacterized protein</fullName>
    </submittedName>
</protein>
<organism evidence="3 4">
    <name type="scientific">Lophiotrema nucula</name>
    <dbReference type="NCBI Taxonomy" id="690887"/>
    <lineage>
        <taxon>Eukaryota</taxon>
        <taxon>Fungi</taxon>
        <taxon>Dikarya</taxon>
        <taxon>Ascomycota</taxon>
        <taxon>Pezizomycotina</taxon>
        <taxon>Dothideomycetes</taxon>
        <taxon>Pleosporomycetidae</taxon>
        <taxon>Pleosporales</taxon>
        <taxon>Lophiotremataceae</taxon>
        <taxon>Lophiotrema</taxon>
    </lineage>
</organism>
<keyword evidence="2" id="KW-0812">Transmembrane</keyword>
<keyword evidence="4" id="KW-1185">Reference proteome</keyword>
<keyword evidence="2" id="KW-0472">Membrane</keyword>
<gene>
    <name evidence="3" type="ORF">BDV96DRAFT_608072</name>
</gene>
<evidence type="ECO:0000313" key="3">
    <source>
        <dbReference type="EMBL" id="KAF2105668.1"/>
    </source>
</evidence>
<dbReference type="AlphaFoldDB" id="A0A6A5YHP5"/>
<keyword evidence="2" id="KW-1133">Transmembrane helix</keyword>
<feature type="region of interest" description="Disordered" evidence="1">
    <location>
        <begin position="54"/>
        <end position="102"/>
    </location>
</feature>
<name>A0A6A5YHP5_9PLEO</name>
<reference evidence="3" key="1">
    <citation type="journal article" date="2020" name="Stud. Mycol.">
        <title>101 Dothideomycetes genomes: a test case for predicting lifestyles and emergence of pathogens.</title>
        <authorList>
            <person name="Haridas S."/>
            <person name="Albert R."/>
            <person name="Binder M."/>
            <person name="Bloem J."/>
            <person name="Labutti K."/>
            <person name="Salamov A."/>
            <person name="Andreopoulos B."/>
            <person name="Baker S."/>
            <person name="Barry K."/>
            <person name="Bills G."/>
            <person name="Bluhm B."/>
            <person name="Cannon C."/>
            <person name="Castanera R."/>
            <person name="Culley D."/>
            <person name="Daum C."/>
            <person name="Ezra D."/>
            <person name="Gonzalez J."/>
            <person name="Henrissat B."/>
            <person name="Kuo A."/>
            <person name="Liang C."/>
            <person name="Lipzen A."/>
            <person name="Lutzoni F."/>
            <person name="Magnuson J."/>
            <person name="Mondo S."/>
            <person name="Nolan M."/>
            <person name="Ohm R."/>
            <person name="Pangilinan J."/>
            <person name="Park H.-J."/>
            <person name="Ramirez L."/>
            <person name="Alfaro M."/>
            <person name="Sun H."/>
            <person name="Tritt A."/>
            <person name="Yoshinaga Y."/>
            <person name="Zwiers L.-H."/>
            <person name="Turgeon B."/>
            <person name="Goodwin S."/>
            <person name="Spatafora J."/>
            <person name="Crous P."/>
            <person name="Grigoriev I."/>
        </authorList>
    </citation>
    <scope>NUCLEOTIDE SEQUENCE</scope>
    <source>
        <strain evidence="3">CBS 627.86</strain>
    </source>
</reference>
<dbReference type="EMBL" id="ML977375">
    <property type="protein sequence ID" value="KAF2105668.1"/>
    <property type="molecule type" value="Genomic_DNA"/>
</dbReference>
<dbReference type="Proteomes" id="UP000799770">
    <property type="component" value="Unassembled WGS sequence"/>
</dbReference>
<proteinExistence type="predicted"/>
<accession>A0A6A5YHP5</accession>
<evidence type="ECO:0000256" key="1">
    <source>
        <dbReference type="SAM" id="MobiDB-lite"/>
    </source>
</evidence>
<sequence>MHLVGALLGYALVGLLVISLYLFHIILLLVRILDQQREMTARIRKLPREVARLRTKDSGTDAATTKTDMMRTSAEGEDSKAAIAPSSTPKKPKKGATLRTLS</sequence>
<feature type="transmembrane region" description="Helical" evidence="2">
    <location>
        <begin position="6"/>
        <end position="30"/>
    </location>
</feature>
<evidence type="ECO:0000256" key="2">
    <source>
        <dbReference type="SAM" id="Phobius"/>
    </source>
</evidence>